<evidence type="ECO:0000313" key="1">
    <source>
        <dbReference type="EMBL" id="MCP9200128.1"/>
    </source>
</evidence>
<dbReference type="InterPro" id="IPR025348">
    <property type="entry name" value="DUF4252"/>
</dbReference>
<sequence length="174" mass="19685">MKRLLIILLIGLLPALSVSQNFKKYEDMAGVDMFTVSPQAFKMANKIEMGDDPESIAYKKLIDGLEQIQIYKTTKPEVRKMMSTDVKTYLNKKPFSELMSVKESGNLIKFYSVPGSSDNYVKELLMFLEGEENNEPMSLILSITGNINLSQLYKLTEDLNMPGAQELKKANQKS</sequence>
<dbReference type="EMBL" id="JANCNS010000002">
    <property type="protein sequence ID" value="MCP9200128.1"/>
    <property type="molecule type" value="Genomic_DNA"/>
</dbReference>
<dbReference type="AlphaFoldDB" id="A0A9X2KXK1"/>
<accession>A0A9X2KXK1</accession>
<keyword evidence="2" id="KW-1185">Reference proteome</keyword>
<protein>
    <submittedName>
        <fullName evidence="1">DUF4252 domain-containing protein</fullName>
    </submittedName>
</protein>
<organism evidence="1 2">
    <name type="scientific">Christiangramia oceanisediminis</name>
    <dbReference type="NCBI Taxonomy" id="2920386"/>
    <lineage>
        <taxon>Bacteria</taxon>
        <taxon>Pseudomonadati</taxon>
        <taxon>Bacteroidota</taxon>
        <taxon>Flavobacteriia</taxon>
        <taxon>Flavobacteriales</taxon>
        <taxon>Flavobacteriaceae</taxon>
        <taxon>Christiangramia</taxon>
    </lineage>
</organism>
<evidence type="ECO:0000313" key="2">
    <source>
        <dbReference type="Proteomes" id="UP001155280"/>
    </source>
</evidence>
<reference evidence="1" key="1">
    <citation type="submission" date="2022-07" db="EMBL/GenBank/DDBJ databases">
        <title>Gramela sediminis sp. nov., isolated from deep-sea sediment of the Indian Ocean.</title>
        <authorList>
            <person name="Shi H."/>
        </authorList>
    </citation>
    <scope>NUCLEOTIDE SEQUENCE</scope>
    <source>
        <strain evidence="1">GC03-9</strain>
    </source>
</reference>
<proteinExistence type="predicted"/>
<gene>
    <name evidence="1" type="ORF">MKO06_09425</name>
</gene>
<dbReference type="Pfam" id="PF14060">
    <property type="entry name" value="DUF4252"/>
    <property type="match status" value="1"/>
</dbReference>
<dbReference type="RefSeq" id="WP_241551932.1">
    <property type="nucleotide sequence ID" value="NZ_JANCNS010000002.1"/>
</dbReference>
<dbReference type="Proteomes" id="UP001155280">
    <property type="component" value="Unassembled WGS sequence"/>
</dbReference>
<name>A0A9X2KXK1_9FLAO</name>
<comment type="caution">
    <text evidence="1">The sequence shown here is derived from an EMBL/GenBank/DDBJ whole genome shotgun (WGS) entry which is preliminary data.</text>
</comment>